<dbReference type="EMBL" id="QWDE01000001">
    <property type="protein sequence ID" value="RFZ85613.1"/>
    <property type="molecule type" value="Genomic_DNA"/>
</dbReference>
<evidence type="ECO:0000313" key="1">
    <source>
        <dbReference type="EMBL" id="RFZ85613.1"/>
    </source>
</evidence>
<dbReference type="OrthoDB" id="1123256at2"/>
<protein>
    <submittedName>
        <fullName evidence="1">Uncharacterized protein</fullName>
    </submittedName>
</protein>
<name>A0A3E2NX90_9SPHI</name>
<accession>A0A3E2NX90</accession>
<dbReference type="AlphaFoldDB" id="A0A3E2NX90"/>
<keyword evidence="2" id="KW-1185">Reference proteome</keyword>
<sequence>MKIKELKLEFHALIDQINDPLLIEQFYNAMSRAQQSEGGLWASLTSEQQQGILEAYDESNDDQNLIPLDQIKAKYANWS</sequence>
<organism evidence="1 2">
    <name type="scientific">Mucilaginibacter terrenus</name>
    <dbReference type="NCBI Taxonomy" id="2482727"/>
    <lineage>
        <taxon>Bacteria</taxon>
        <taxon>Pseudomonadati</taxon>
        <taxon>Bacteroidota</taxon>
        <taxon>Sphingobacteriia</taxon>
        <taxon>Sphingobacteriales</taxon>
        <taxon>Sphingobacteriaceae</taxon>
        <taxon>Mucilaginibacter</taxon>
    </lineage>
</organism>
<dbReference type="Proteomes" id="UP000260823">
    <property type="component" value="Unassembled WGS sequence"/>
</dbReference>
<evidence type="ECO:0000313" key="2">
    <source>
        <dbReference type="Proteomes" id="UP000260823"/>
    </source>
</evidence>
<gene>
    <name evidence="1" type="ORF">DYU05_08465</name>
</gene>
<comment type="caution">
    <text evidence="1">The sequence shown here is derived from an EMBL/GenBank/DDBJ whole genome shotgun (WGS) entry which is preliminary data.</text>
</comment>
<reference evidence="1 2" key="1">
    <citation type="submission" date="2018-08" db="EMBL/GenBank/DDBJ databases">
        <title>Mucilaginibacter terrae sp. nov., isolated from manganese diggings.</title>
        <authorList>
            <person name="Huang Y."/>
            <person name="Zhou Z."/>
        </authorList>
    </citation>
    <scope>NUCLEOTIDE SEQUENCE [LARGE SCALE GENOMIC DNA]</scope>
    <source>
        <strain evidence="1 2">ZH6</strain>
    </source>
</reference>
<proteinExistence type="predicted"/>
<dbReference type="RefSeq" id="WP_117382510.1">
    <property type="nucleotide sequence ID" value="NZ_QWDE01000001.1"/>
</dbReference>